<dbReference type="EC" id="2.7.1.32" evidence="4"/>
<keyword evidence="5" id="KW-1185">Reference proteome</keyword>
<dbReference type="Gene3D" id="3.30.200.20">
    <property type="entry name" value="Phosphorylase Kinase, domain 1"/>
    <property type="match status" value="1"/>
</dbReference>
<protein>
    <submittedName>
        <fullName evidence="4">CHK</fullName>
        <ecNumber evidence="4">2.7.1.32</ecNumber>
        <ecNumber evidence="4">2.7.1.82</ecNumber>
    </submittedName>
</protein>
<comment type="similarity">
    <text evidence="3">Belongs to the choline/ethanolamine kinase family.</text>
</comment>
<evidence type="ECO:0000256" key="1">
    <source>
        <dbReference type="ARBA" id="ARBA00023209"/>
    </source>
</evidence>
<dbReference type="GO" id="GO:0004103">
    <property type="term" value="F:choline kinase activity"/>
    <property type="evidence" value="ECO:0007669"/>
    <property type="project" value="UniProtKB-EC"/>
</dbReference>
<dbReference type="GO" id="GO:0005737">
    <property type="term" value="C:cytoplasm"/>
    <property type="evidence" value="ECO:0007669"/>
    <property type="project" value="TreeGrafter"/>
</dbReference>
<evidence type="ECO:0000256" key="3">
    <source>
        <dbReference type="ARBA" id="ARBA00038211"/>
    </source>
</evidence>
<dbReference type="AlphaFoldDB" id="A0A8S3UQC5"/>
<evidence type="ECO:0000313" key="4">
    <source>
        <dbReference type="EMBL" id="CAG2245866.1"/>
    </source>
</evidence>
<dbReference type="PANTHER" id="PTHR22603:SF93">
    <property type="entry name" value="RE24176P"/>
    <property type="match status" value="1"/>
</dbReference>
<proteinExistence type="inferred from homology"/>
<dbReference type="EC" id="2.7.1.82" evidence="4"/>
<keyword evidence="1" id="KW-0443">Lipid metabolism</keyword>
<reference evidence="4" key="1">
    <citation type="submission" date="2021-03" db="EMBL/GenBank/DDBJ databases">
        <authorList>
            <person name="Bekaert M."/>
        </authorList>
    </citation>
    <scope>NUCLEOTIDE SEQUENCE</scope>
</reference>
<accession>A0A8S3UQC5</accession>
<dbReference type="PANTHER" id="PTHR22603">
    <property type="entry name" value="CHOLINE/ETHANOALAMINE KINASE"/>
    <property type="match status" value="1"/>
</dbReference>
<comment type="caution">
    <text evidence="4">The sequence shown here is derived from an EMBL/GenBank/DDBJ whole genome shotgun (WGS) entry which is preliminary data.</text>
</comment>
<dbReference type="GO" id="GO:0004305">
    <property type="term" value="F:ethanolamine kinase activity"/>
    <property type="evidence" value="ECO:0007669"/>
    <property type="project" value="UniProtKB-EC"/>
</dbReference>
<dbReference type="GO" id="GO:0006646">
    <property type="term" value="P:phosphatidylethanolamine biosynthetic process"/>
    <property type="evidence" value="ECO:0007669"/>
    <property type="project" value="TreeGrafter"/>
</dbReference>
<dbReference type="Gene3D" id="3.90.1200.10">
    <property type="match status" value="1"/>
</dbReference>
<dbReference type="Proteomes" id="UP000683360">
    <property type="component" value="Unassembled WGS sequence"/>
</dbReference>
<sequence length="302" mass="35060">MNYVYKCLWKSTGQEPNSVLVRIYGKTTSLINNLLVLNILAERNLGTKCYGYNEEGRIEELYTCVPVERSQQQSGVYFELIANKLAEIHTQDMLLSKAPTFLFDFALPAGISEDAVMKINSFDFKQNLREIIRATADLKSEVVFSHNGLTKEDVLQLTEELDLQLPSLKLVDFEYSAYNYRAYDLSMLFIECCIEYRNKDTRPYFDFNSEDYFAPEIRKQICKAYLIARSNTGVPTDGEVNRLFHETEICELAVHLVWTIWGVDQHIRRETIPFGYLEYAVAHLEEYTKKMKDLKNRGLIKS</sequence>
<organism evidence="4 5">
    <name type="scientific">Mytilus edulis</name>
    <name type="common">Blue mussel</name>
    <dbReference type="NCBI Taxonomy" id="6550"/>
    <lineage>
        <taxon>Eukaryota</taxon>
        <taxon>Metazoa</taxon>
        <taxon>Spiralia</taxon>
        <taxon>Lophotrochozoa</taxon>
        <taxon>Mollusca</taxon>
        <taxon>Bivalvia</taxon>
        <taxon>Autobranchia</taxon>
        <taxon>Pteriomorphia</taxon>
        <taxon>Mytilida</taxon>
        <taxon>Mytiloidea</taxon>
        <taxon>Mytilidae</taxon>
        <taxon>Mytilinae</taxon>
        <taxon>Mytilus</taxon>
    </lineage>
</organism>
<evidence type="ECO:0000256" key="2">
    <source>
        <dbReference type="ARBA" id="ARBA00023264"/>
    </source>
</evidence>
<dbReference type="SUPFAM" id="SSF56112">
    <property type="entry name" value="Protein kinase-like (PK-like)"/>
    <property type="match status" value="1"/>
</dbReference>
<keyword evidence="1" id="KW-0444">Lipid biosynthesis</keyword>
<dbReference type="OrthoDB" id="3649325at2759"/>
<keyword evidence="1" id="KW-0594">Phospholipid biosynthesis</keyword>
<dbReference type="Pfam" id="PF01633">
    <property type="entry name" value="Choline_kinase"/>
    <property type="match status" value="1"/>
</dbReference>
<evidence type="ECO:0000313" key="5">
    <source>
        <dbReference type="Proteomes" id="UP000683360"/>
    </source>
</evidence>
<dbReference type="InterPro" id="IPR011009">
    <property type="entry name" value="Kinase-like_dom_sf"/>
</dbReference>
<gene>
    <name evidence="4" type="ORF">MEDL_57864</name>
</gene>
<keyword evidence="2" id="KW-1208">Phospholipid metabolism</keyword>
<keyword evidence="4" id="KW-0808">Transferase</keyword>
<dbReference type="EMBL" id="CAJPWZ010002793">
    <property type="protein sequence ID" value="CAG2245866.1"/>
    <property type="molecule type" value="Genomic_DNA"/>
</dbReference>
<name>A0A8S3UQC5_MYTED</name>